<keyword evidence="1" id="KW-0812">Transmembrane</keyword>
<feature type="transmembrane region" description="Helical" evidence="1">
    <location>
        <begin position="12"/>
        <end position="30"/>
    </location>
</feature>
<evidence type="ECO:0000313" key="2">
    <source>
        <dbReference type="EMBL" id="QJA77159.1"/>
    </source>
</evidence>
<dbReference type="EMBL" id="MT142267">
    <property type="protein sequence ID" value="QJA77159.1"/>
    <property type="molecule type" value="Genomic_DNA"/>
</dbReference>
<evidence type="ECO:0000256" key="1">
    <source>
        <dbReference type="SAM" id="Phobius"/>
    </source>
</evidence>
<accession>A0A6M3K4T1</accession>
<sequence>MKQITDKVDWAFYTLLFLALGLWLIFMIYVPVKLDRIEKLVTPKTEYIPKIGDCEDLIRDFKAQRDGKL</sequence>
<gene>
    <name evidence="2" type="ORF">MM415A01356_0003</name>
</gene>
<keyword evidence="1" id="KW-1133">Transmembrane helix</keyword>
<keyword evidence="1" id="KW-0472">Membrane</keyword>
<proteinExistence type="predicted"/>
<dbReference type="AlphaFoldDB" id="A0A6M3K4T1"/>
<reference evidence="2" key="1">
    <citation type="submission" date="2020-03" db="EMBL/GenBank/DDBJ databases">
        <title>The deep terrestrial virosphere.</title>
        <authorList>
            <person name="Holmfeldt K."/>
            <person name="Nilsson E."/>
            <person name="Simone D."/>
            <person name="Lopez-Fernandez M."/>
            <person name="Wu X."/>
            <person name="de Brujin I."/>
            <person name="Lundin D."/>
            <person name="Andersson A."/>
            <person name="Bertilsson S."/>
            <person name="Dopson M."/>
        </authorList>
    </citation>
    <scope>NUCLEOTIDE SEQUENCE</scope>
    <source>
        <strain evidence="2">MM415A01356</strain>
    </source>
</reference>
<name>A0A6M3K4T1_9ZZZZ</name>
<protein>
    <submittedName>
        <fullName evidence="2">Uncharacterized protein</fullName>
    </submittedName>
</protein>
<organism evidence="2">
    <name type="scientific">viral metagenome</name>
    <dbReference type="NCBI Taxonomy" id="1070528"/>
    <lineage>
        <taxon>unclassified sequences</taxon>
        <taxon>metagenomes</taxon>
        <taxon>organismal metagenomes</taxon>
    </lineage>
</organism>